<feature type="non-terminal residue" evidence="1">
    <location>
        <position position="100"/>
    </location>
</feature>
<reference evidence="1 2" key="1">
    <citation type="journal article" date="2015" name="Nature">
        <title>rRNA introns, odd ribosomes, and small enigmatic genomes across a large radiation of phyla.</title>
        <authorList>
            <person name="Brown C.T."/>
            <person name="Hug L.A."/>
            <person name="Thomas B.C."/>
            <person name="Sharon I."/>
            <person name="Castelle C.J."/>
            <person name="Singh A."/>
            <person name="Wilkins M.J."/>
            <person name="Williams K.H."/>
            <person name="Banfield J.F."/>
        </authorList>
    </citation>
    <scope>NUCLEOTIDE SEQUENCE [LARGE SCALE GENOMIC DNA]</scope>
</reference>
<organism evidence="1 2">
    <name type="scientific">Candidatus Shapirobacteria bacterium GW2011_GWE1_38_10</name>
    <dbReference type="NCBI Taxonomy" id="1618488"/>
    <lineage>
        <taxon>Bacteria</taxon>
        <taxon>Candidatus Shapironibacteriota</taxon>
    </lineage>
</organism>
<proteinExistence type="predicted"/>
<accession>A0A0G0L9J8</accession>
<dbReference type="AlphaFoldDB" id="A0A0G0L9J8"/>
<name>A0A0G0L9J8_9BACT</name>
<comment type="caution">
    <text evidence="1">The sequence shown here is derived from an EMBL/GenBank/DDBJ whole genome shotgun (WGS) entry which is preliminary data.</text>
</comment>
<protein>
    <submittedName>
        <fullName evidence="1">Uncharacterized protein</fullName>
    </submittedName>
</protein>
<dbReference type="EMBL" id="LBTX01000016">
    <property type="protein sequence ID" value="KKQ49341.1"/>
    <property type="molecule type" value="Genomic_DNA"/>
</dbReference>
<dbReference type="Proteomes" id="UP000034231">
    <property type="component" value="Unassembled WGS sequence"/>
</dbReference>
<gene>
    <name evidence="1" type="ORF">US68_C0016G0001</name>
</gene>
<sequence length="100" mass="10701">MKRSGLAQIPLMIGLLLMAIAVPVATKLVQTNQENRGKAYEAPECVYATDCGKVAEWKCTAGKCVRITSPTLGVGTTKVCTQRKCGEFGSCLTYKILVSS</sequence>
<evidence type="ECO:0000313" key="2">
    <source>
        <dbReference type="Proteomes" id="UP000034231"/>
    </source>
</evidence>
<evidence type="ECO:0000313" key="1">
    <source>
        <dbReference type="EMBL" id="KKQ49341.1"/>
    </source>
</evidence>